<dbReference type="RefSeq" id="XP_018299500.1">
    <property type="nucleotide sequence ID" value="XM_018430131.1"/>
</dbReference>
<dbReference type="Proteomes" id="UP000077315">
    <property type="component" value="Unassembled WGS sequence"/>
</dbReference>
<reference evidence="3" key="1">
    <citation type="submission" date="2015-06" db="EMBL/GenBank/DDBJ databases">
        <title>Expansion of signal transduction pathways in fungi by whole-genome duplication.</title>
        <authorList>
            <consortium name="DOE Joint Genome Institute"/>
            <person name="Corrochano L.M."/>
            <person name="Kuo A."/>
            <person name="Marcet-Houben M."/>
            <person name="Polaino S."/>
            <person name="Salamov A."/>
            <person name="Villalobos J.M."/>
            <person name="Alvarez M.I."/>
            <person name="Avalos J."/>
            <person name="Benito E.P."/>
            <person name="Benoit I."/>
            <person name="Burger G."/>
            <person name="Camino L.P."/>
            <person name="Canovas D."/>
            <person name="Cerda-Olmedo E."/>
            <person name="Cheng J.-F."/>
            <person name="Dominguez A."/>
            <person name="Elias M."/>
            <person name="Eslava A.P."/>
            <person name="Glaser F."/>
            <person name="Grimwood J."/>
            <person name="Gutierrez G."/>
            <person name="Heitman J."/>
            <person name="Henrissat B."/>
            <person name="Iturriaga E.A."/>
            <person name="Lang B.F."/>
            <person name="Lavin J.L."/>
            <person name="Lee S."/>
            <person name="Li W."/>
            <person name="Lindquist E."/>
            <person name="Lopez-Garcia S."/>
            <person name="Luque E.M."/>
            <person name="Marcos A.T."/>
            <person name="Martin J."/>
            <person name="McCluskey K."/>
            <person name="Medina H.R."/>
            <person name="Miralles-Duran A."/>
            <person name="Miyazaki A."/>
            <person name="Munoz-Torres E."/>
            <person name="Oguiza J.A."/>
            <person name="Ohm R."/>
            <person name="Olmedo M."/>
            <person name="Orejas M."/>
            <person name="Ortiz-Castellanos L."/>
            <person name="Pisabarro A.G."/>
            <person name="Rodriguez-Romero J."/>
            <person name="Ruiz-Herrera J."/>
            <person name="Ruiz-Vazquez R."/>
            <person name="Sanz C."/>
            <person name="Schackwitz W."/>
            <person name="Schmutz J."/>
            <person name="Shahriari M."/>
            <person name="Shelest E."/>
            <person name="Silva-Franco F."/>
            <person name="Soanes D."/>
            <person name="Syed K."/>
            <person name="Tagua V.G."/>
            <person name="Talbot N.J."/>
            <person name="Thon M."/>
            <person name="De vries R.P."/>
            <person name="Wiebenga A."/>
            <person name="Yadav J.S."/>
            <person name="Braun E.L."/>
            <person name="Baker S."/>
            <person name="Garre V."/>
            <person name="Horwitz B."/>
            <person name="Torres-Martinez S."/>
            <person name="Idnurm A."/>
            <person name="Herrera-Estrella A."/>
            <person name="Gabaldon T."/>
            <person name="Grigoriev I.V."/>
        </authorList>
    </citation>
    <scope>NUCLEOTIDE SEQUENCE [LARGE SCALE GENOMIC DNA]</scope>
    <source>
        <strain evidence="3">NRRL 1555(-)</strain>
    </source>
</reference>
<dbReference type="InParanoid" id="A0A163ETG1"/>
<feature type="transmembrane region" description="Helical" evidence="1">
    <location>
        <begin position="153"/>
        <end position="173"/>
    </location>
</feature>
<dbReference type="AlphaFoldDB" id="A0A163ETG1"/>
<keyword evidence="1" id="KW-0812">Transmembrane</keyword>
<protein>
    <submittedName>
        <fullName evidence="2">Uncharacterized protein</fullName>
    </submittedName>
</protein>
<gene>
    <name evidence="2" type="ORF">PHYBLDRAFT_139012</name>
</gene>
<accession>A0A163ETG1</accession>
<keyword evidence="1" id="KW-0472">Membrane</keyword>
<proteinExistence type="predicted"/>
<sequence length="227" mass="25580">MYAEQVLAELWVLALAVNHRLHIFESGGSDPLVLKKFLVGRNVFVFHPQDYDRVLGLFFLDVLDIRNPCIWTLFVSVADCFLQAFDCRVFEICLPVFLATVCSNLAAVYPDFALDYNISGLHLSAVLSVALSVVPVAVLVVVLVVVLKNMTTAYIWALPWVWVLTLLTHARILSYGAGRLSFLVVIHPTCSKLVKLDFLEKYYSISWSAFGFYPVDQAESIDRFLKV</sequence>
<organism evidence="2 3">
    <name type="scientific">Phycomyces blakesleeanus (strain ATCC 8743b / DSM 1359 / FGSC 10004 / NBRC 33097 / NRRL 1555)</name>
    <dbReference type="NCBI Taxonomy" id="763407"/>
    <lineage>
        <taxon>Eukaryota</taxon>
        <taxon>Fungi</taxon>
        <taxon>Fungi incertae sedis</taxon>
        <taxon>Mucoromycota</taxon>
        <taxon>Mucoromycotina</taxon>
        <taxon>Mucoromycetes</taxon>
        <taxon>Mucorales</taxon>
        <taxon>Phycomycetaceae</taxon>
        <taxon>Phycomyces</taxon>
    </lineage>
</organism>
<keyword evidence="1" id="KW-1133">Transmembrane helix</keyword>
<name>A0A163ETG1_PHYB8</name>
<evidence type="ECO:0000313" key="2">
    <source>
        <dbReference type="EMBL" id="OAD81460.1"/>
    </source>
</evidence>
<feature type="transmembrane region" description="Helical" evidence="1">
    <location>
        <begin position="89"/>
        <end position="109"/>
    </location>
</feature>
<feature type="transmembrane region" description="Helical" evidence="1">
    <location>
        <begin position="121"/>
        <end position="147"/>
    </location>
</feature>
<dbReference type="EMBL" id="KV440971">
    <property type="protein sequence ID" value="OAD81460.1"/>
    <property type="molecule type" value="Genomic_DNA"/>
</dbReference>
<keyword evidence="3" id="KW-1185">Reference proteome</keyword>
<dbReference type="VEuPathDB" id="FungiDB:PHYBLDRAFT_139012"/>
<evidence type="ECO:0000313" key="3">
    <source>
        <dbReference type="Proteomes" id="UP000077315"/>
    </source>
</evidence>
<dbReference type="GeneID" id="28991037"/>
<evidence type="ECO:0000256" key="1">
    <source>
        <dbReference type="SAM" id="Phobius"/>
    </source>
</evidence>